<gene>
    <name evidence="1" type="ORF">Pan14r_18120</name>
</gene>
<dbReference type="RefSeq" id="WP_197203498.1">
    <property type="nucleotide sequence ID" value="NZ_SJPL01000001.1"/>
</dbReference>
<reference evidence="1 2" key="1">
    <citation type="submission" date="2019-02" db="EMBL/GenBank/DDBJ databases">
        <title>Deep-cultivation of Planctomycetes and their phenomic and genomic characterization uncovers novel biology.</title>
        <authorList>
            <person name="Wiegand S."/>
            <person name="Jogler M."/>
            <person name="Boedeker C."/>
            <person name="Pinto D."/>
            <person name="Vollmers J."/>
            <person name="Rivas-Marin E."/>
            <person name="Kohn T."/>
            <person name="Peeters S.H."/>
            <person name="Heuer A."/>
            <person name="Rast P."/>
            <person name="Oberbeckmann S."/>
            <person name="Bunk B."/>
            <person name="Jeske O."/>
            <person name="Meyerdierks A."/>
            <person name="Storesund J.E."/>
            <person name="Kallscheuer N."/>
            <person name="Luecker S."/>
            <person name="Lage O.M."/>
            <person name="Pohl T."/>
            <person name="Merkel B.J."/>
            <person name="Hornburger P."/>
            <person name="Mueller R.-W."/>
            <person name="Bruemmer F."/>
            <person name="Labrenz M."/>
            <person name="Spormann A.M."/>
            <person name="Op Den Camp H."/>
            <person name="Overmann J."/>
            <person name="Amann R."/>
            <person name="Jetten M.S.M."/>
            <person name="Mascher T."/>
            <person name="Medema M.H."/>
            <person name="Devos D.P."/>
            <person name="Kaster A.-K."/>
            <person name="Ovreas L."/>
            <person name="Rohde M."/>
            <person name="Galperin M.Y."/>
            <person name="Jogler C."/>
        </authorList>
    </citation>
    <scope>NUCLEOTIDE SEQUENCE [LARGE SCALE GENOMIC DNA]</scope>
    <source>
        <strain evidence="1 2">Pan14r</strain>
    </source>
</reference>
<sequence length="169" mass="18699">MPYRIVVILKDIQTAADVQVNVNEVSSNDLEDTHVIEVIPGNSRGEQLCTVRFLSEDEERICKDLVLNWSFGGKGWIDPPSVTLGSGTTRKEFVASLPGEEVEEERVGVESVTGQGVDVLDWECKHLTDDLFELSVEMTAGDADASHDRRLEIETESGQRLAVTAKRPE</sequence>
<organism evidence="1 2">
    <name type="scientific">Crateriforma conspicua</name>
    <dbReference type="NCBI Taxonomy" id="2527996"/>
    <lineage>
        <taxon>Bacteria</taxon>
        <taxon>Pseudomonadati</taxon>
        <taxon>Planctomycetota</taxon>
        <taxon>Planctomycetia</taxon>
        <taxon>Planctomycetales</taxon>
        <taxon>Planctomycetaceae</taxon>
        <taxon>Crateriforma</taxon>
    </lineage>
</organism>
<dbReference type="Proteomes" id="UP000317238">
    <property type="component" value="Unassembled WGS sequence"/>
</dbReference>
<protein>
    <submittedName>
        <fullName evidence="1">Uncharacterized protein</fullName>
    </submittedName>
</protein>
<accession>A0A5C5Y2W1</accession>
<dbReference type="EMBL" id="SJPL01000001">
    <property type="protein sequence ID" value="TWT69524.1"/>
    <property type="molecule type" value="Genomic_DNA"/>
</dbReference>
<dbReference type="AlphaFoldDB" id="A0A5C5Y2W1"/>
<name>A0A5C5Y2W1_9PLAN</name>
<evidence type="ECO:0000313" key="1">
    <source>
        <dbReference type="EMBL" id="TWT69524.1"/>
    </source>
</evidence>
<evidence type="ECO:0000313" key="2">
    <source>
        <dbReference type="Proteomes" id="UP000317238"/>
    </source>
</evidence>
<keyword evidence="2" id="KW-1185">Reference proteome</keyword>
<comment type="caution">
    <text evidence="1">The sequence shown here is derived from an EMBL/GenBank/DDBJ whole genome shotgun (WGS) entry which is preliminary data.</text>
</comment>
<proteinExistence type="predicted"/>